<dbReference type="Proteomes" id="UP001283341">
    <property type="component" value="Unassembled WGS sequence"/>
</dbReference>
<dbReference type="Pfam" id="PF24883">
    <property type="entry name" value="NPHP3_N"/>
    <property type="match status" value="1"/>
</dbReference>
<keyword evidence="1" id="KW-0677">Repeat</keyword>
<gene>
    <name evidence="4" type="ORF">B0H66DRAFT_467189</name>
</gene>
<dbReference type="EMBL" id="JAUEDM010000001">
    <property type="protein sequence ID" value="KAK3330847.1"/>
    <property type="molecule type" value="Genomic_DNA"/>
</dbReference>
<feature type="domain" description="DUF7708" evidence="2">
    <location>
        <begin position="74"/>
        <end position="202"/>
    </location>
</feature>
<evidence type="ECO:0000313" key="5">
    <source>
        <dbReference type="Proteomes" id="UP001283341"/>
    </source>
</evidence>
<reference evidence="4" key="2">
    <citation type="submission" date="2023-06" db="EMBL/GenBank/DDBJ databases">
        <authorList>
            <consortium name="Lawrence Berkeley National Laboratory"/>
            <person name="Haridas S."/>
            <person name="Hensen N."/>
            <person name="Bonometti L."/>
            <person name="Westerberg I."/>
            <person name="Brannstrom I.O."/>
            <person name="Guillou S."/>
            <person name="Cros-Aarteil S."/>
            <person name="Calhoun S."/>
            <person name="Kuo A."/>
            <person name="Mondo S."/>
            <person name="Pangilinan J."/>
            <person name="Riley R."/>
            <person name="Labutti K."/>
            <person name="Andreopoulos B."/>
            <person name="Lipzen A."/>
            <person name="Chen C."/>
            <person name="Yanf M."/>
            <person name="Daum C."/>
            <person name="Ng V."/>
            <person name="Clum A."/>
            <person name="Steindorff A."/>
            <person name="Ohm R."/>
            <person name="Martin F."/>
            <person name="Silar P."/>
            <person name="Natvig D."/>
            <person name="Lalanne C."/>
            <person name="Gautier V."/>
            <person name="Ament-Velasquez S.L."/>
            <person name="Kruys A."/>
            <person name="Hutchinson M.I."/>
            <person name="Powell A.J."/>
            <person name="Barry K."/>
            <person name="Miller A.N."/>
            <person name="Grigoriev I.V."/>
            <person name="Debuchy R."/>
            <person name="Gladieux P."/>
            <person name="Thoren M.H."/>
            <person name="Johannesson H."/>
        </authorList>
    </citation>
    <scope>NUCLEOTIDE SEQUENCE</scope>
    <source>
        <strain evidence="4">CBS 118394</strain>
    </source>
</reference>
<evidence type="ECO:0008006" key="6">
    <source>
        <dbReference type="Google" id="ProtNLM"/>
    </source>
</evidence>
<feature type="domain" description="Nephrocystin 3-like N-terminal" evidence="3">
    <location>
        <begin position="266"/>
        <end position="431"/>
    </location>
</feature>
<sequence length="894" mass="102002">MPLKAPAAAQSAGRRTIQNAFQDLESAISPAHSRDFASTTFEDVRKAAIDIEHQLAARQSLRNMRRLEPPFCGLEHYSKVIEVLCNGTDYLPWIWAPIKLILKYIEAFERLIKTYARIAESLGRFQLWEASFKGKPQLYPSFAIFYSDILQFHKSAYNFVTRRCWKILFLTSWGRFQREFDNILDDLKRHEDLIDKDANAHKIIEAREMRKDLELWKSQSLDKLAQEQREKTARQIQGVTTWLQLDDSEQISLLDSLTKVGFKYPGTVDWVLRNQKMASWLRSSPNSPLLWLQGGPGTGKSVITARLLAFLESSKSSIVVRHFCSYSHSSSTSYHQIIKSLLLQCIRGDGDLVAHVYEDYVGSKQATVPLLEKLLETAIEVLSSNTQGRHAMHIILDGLDECPEDKQRRLIRFMDRLTAAGAGCKVLISSRDTASLQSNLRRRATLSLADEKASLTGAITTFANSRLWAMHGRLEQIGISEETMKALATRIGVNYDKIMSRILSDLDSRSIVRLKAMFGWVAFSRRQLKKFELQSALLFHSDEPVESRAVPSYMLEACKPVVEERRNCALTFIHVSVKDYLQSDACSKSVRIAQLATLWENGLASLRCLQAAFNAFDPHFSRPNCELQVLRGVWGFILYASEFWSVDLRTMVSIPAKDWDPRFWAIATQLSDSLTRSRPGHDGECTEQLIEDLESIRCLPGLWYDATISLQARSERRLLPRQDRGPEGLLTALKPIHIHDLPGKYEAAVQRLISIQTHPDMTASELEQFREIFGSHAYPCRFSSCSHSVGGFKTDQERVGYEIMHAPRHFCAEQGCQYPPFGSSRALKRHHSVCHQRTEERLKLKKELSAITRTTNRQQRPQQVDLRLGQKLTPQRAAQMRLQPPGLGQYFQKE</sequence>
<dbReference type="Gene3D" id="3.40.50.300">
    <property type="entry name" value="P-loop containing nucleotide triphosphate hydrolases"/>
    <property type="match status" value="1"/>
</dbReference>
<reference evidence="4" key="1">
    <citation type="journal article" date="2023" name="Mol. Phylogenet. Evol.">
        <title>Genome-scale phylogeny and comparative genomics of the fungal order Sordariales.</title>
        <authorList>
            <person name="Hensen N."/>
            <person name="Bonometti L."/>
            <person name="Westerberg I."/>
            <person name="Brannstrom I.O."/>
            <person name="Guillou S."/>
            <person name="Cros-Aarteil S."/>
            <person name="Calhoun S."/>
            <person name="Haridas S."/>
            <person name="Kuo A."/>
            <person name="Mondo S."/>
            <person name="Pangilinan J."/>
            <person name="Riley R."/>
            <person name="LaButti K."/>
            <person name="Andreopoulos B."/>
            <person name="Lipzen A."/>
            <person name="Chen C."/>
            <person name="Yan M."/>
            <person name="Daum C."/>
            <person name="Ng V."/>
            <person name="Clum A."/>
            <person name="Steindorff A."/>
            <person name="Ohm R.A."/>
            <person name="Martin F."/>
            <person name="Silar P."/>
            <person name="Natvig D.O."/>
            <person name="Lalanne C."/>
            <person name="Gautier V."/>
            <person name="Ament-Velasquez S.L."/>
            <person name="Kruys A."/>
            <person name="Hutchinson M.I."/>
            <person name="Powell A.J."/>
            <person name="Barry K."/>
            <person name="Miller A.N."/>
            <person name="Grigoriev I.V."/>
            <person name="Debuchy R."/>
            <person name="Gladieux P."/>
            <person name="Hiltunen Thoren M."/>
            <person name="Johannesson H."/>
        </authorList>
    </citation>
    <scope>NUCLEOTIDE SEQUENCE</scope>
    <source>
        <strain evidence="4">CBS 118394</strain>
    </source>
</reference>
<protein>
    <recommendedName>
        <fullName evidence="6">NACHT domain-containing protein</fullName>
    </recommendedName>
</protein>
<dbReference type="AlphaFoldDB" id="A0AAE0ITE8"/>
<dbReference type="InterPro" id="IPR056125">
    <property type="entry name" value="DUF7708"/>
</dbReference>
<dbReference type="PANTHER" id="PTHR10039:SF14">
    <property type="entry name" value="NACHT DOMAIN-CONTAINING PROTEIN"/>
    <property type="match status" value="1"/>
</dbReference>
<evidence type="ECO:0000256" key="1">
    <source>
        <dbReference type="ARBA" id="ARBA00022737"/>
    </source>
</evidence>
<evidence type="ECO:0000313" key="4">
    <source>
        <dbReference type="EMBL" id="KAK3330847.1"/>
    </source>
</evidence>
<organism evidence="4 5">
    <name type="scientific">Apodospora peruviana</name>
    <dbReference type="NCBI Taxonomy" id="516989"/>
    <lineage>
        <taxon>Eukaryota</taxon>
        <taxon>Fungi</taxon>
        <taxon>Dikarya</taxon>
        <taxon>Ascomycota</taxon>
        <taxon>Pezizomycotina</taxon>
        <taxon>Sordariomycetes</taxon>
        <taxon>Sordariomycetidae</taxon>
        <taxon>Sordariales</taxon>
        <taxon>Lasiosphaeriaceae</taxon>
        <taxon>Apodospora</taxon>
    </lineage>
</organism>
<proteinExistence type="predicted"/>
<name>A0AAE0ITE8_9PEZI</name>
<dbReference type="InterPro" id="IPR027417">
    <property type="entry name" value="P-loop_NTPase"/>
</dbReference>
<dbReference type="InterPro" id="IPR056884">
    <property type="entry name" value="NPHP3-like_N"/>
</dbReference>
<evidence type="ECO:0000259" key="3">
    <source>
        <dbReference type="Pfam" id="PF24883"/>
    </source>
</evidence>
<comment type="caution">
    <text evidence="4">The sequence shown here is derived from an EMBL/GenBank/DDBJ whole genome shotgun (WGS) entry which is preliminary data.</text>
</comment>
<keyword evidence="5" id="KW-1185">Reference proteome</keyword>
<accession>A0AAE0ITE8</accession>
<evidence type="ECO:0000259" key="2">
    <source>
        <dbReference type="Pfam" id="PF24809"/>
    </source>
</evidence>
<dbReference type="Pfam" id="PF24809">
    <property type="entry name" value="DUF7708"/>
    <property type="match status" value="1"/>
</dbReference>
<dbReference type="SUPFAM" id="SSF52540">
    <property type="entry name" value="P-loop containing nucleoside triphosphate hydrolases"/>
    <property type="match status" value="1"/>
</dbReference>
<dbReference type="PANTHER" id="PTHR10039">
    <property type="entry name" value="AMELOGENIN"/>
    <property type="match status" value="1"/>
</dbReference>